<dbReference type="EMBL" id="JANBPU010000015">
    <property type="protein sequence ID" value="KAJ1920322.1"/>
    <property type="molecule type" value="Genomic_DNA"/>
</dbReference>
<organism evidence="15 16">
    <name type="scientific">Mycoemilia scoparia</name>
    <dbReference type="NCBI Taxonomy" id="417184"/>
    <lineage>
        <taxon>Eukaryota</taxon>
        <taxon>Fungi</taxon>
        <taxon>Fungi incertae sedis</taxon>
        <taxon>Zoopagomycota</taxon>
        <taxon>Kickxellomycotina</taxon>
        <taxon>Kickxellomycetes</taxon>
        <taxon>Kickxellales</taxon>
        <taxon>Kickxellaceae</taxon>
        <taxon>Mycoemilia</taxon>
    </lineage>
</organism>
<dbReference type="Gene3D" id="3.40.50.300">
    <property type="entry name" value="P-loop containing nucleotide triphosphate hydrolases"/>
    <property type="match status" value="2"/>
</dbReference>
<dbReference type="SUPFAM" id="SSF52540">
    <property type="entry name" value="P-loop containing nucleoside triphosphate hydrolases"/>
    <property type="match status" value="2"/>
</dbReference>
<reference evidence="15" key="1">
    <citation type="submission" date="2022-07" db="EMBL/GenBank/DDBJ databases">
        <title>Phylogenomic reconstructions and comparative analyses of Kickxellomycotina fungi.</title>
        <authorList>
            <person name="Reynolds N.K."/>
            <person name="Stajich J.E."/>
            <person name="Barry K."/>
            <person name="Grigoriev I.V."/>
            <person name="Crous P."/>
            <person name="Smith M.E."/>
        </authorList>
    </citation>
    <scope>NUCLEOTIDE SEQUENCE</scope>
    <source>
        <strain evidence="15">NBRC 100468</strain>
    </source>
</reference>
<feature type="coiled-coil region" evidence="12">
    <location>
        <begin position="391"/>
        <end position="468"/>
    </location>
</feature>
<keyword evidence="10" id="KW-0234">DNA repair</keyword>
<feature type="compositionally biased region" description="Polar residues" evidence="13">
    <location>
        <begin position="39"/>
        <end position="56"/>
    </location>
</feature>
<evidence type="ECO:0000256" key="9">
    <source>
        <dbReference type="ARBA" id="ARBA00023172"/>
    </source>
</evidence>
<feature type="coiled-coil region" evidence="12">
    <location>
        <begin position="300"/>
        <end position="341"/>
    </location>
</feature>
<evidence type="ECO:0000256" key="13">
    <source>
        <dbReference type="SAM" id="MobiDB-lite"/>
    </source>
</evidence>
<dbReference type="GO" id="GO:0005634">
    <property type="term" value="C:nucleus"/>
    <property type="evidence" value="ECO:0007669"/>
    <property type="project" value="UniProtKB-SubCell"/>
</dbReference>
<dbReference type="InterPro" id="IPR038729">
    <property type="entry name" value="Rad50/SbcC_AAA"/>
</dbReference>
<dbReference type="GO" id="GO:0000724">
    <property type="term" value="P:double-strand break repair via homologous recombination"/>
    <property type="evidence" value="ECO:0007669"/>
    <property type="project" value="TreeGrafter"/>
</dbReference>
<keyword evidence="5" id="KW-0547">Nucleotide-binding</keyword>
<dbReference type="AlphaFoldDB" id="A0A9W8A0K1"/>
<dbReference type="GO" id="GO:0035861">
    <property type="term" value="C:site of double-strand break"/>
    <property type="evidence" value="ECO:0007669"/>
    <property type="project" value="TreeGrafter"/>
</dbReference>
<dbReference type="GO" id="GO:0030915">
    <property type="term" value="C:Smc5-Smc6 complex"/>
    <property type="evidence" value="ECO:0007669"/>
    <property type="project" value="TreeGrafter"/>
</dbReference>
<keyword evidence="8 12" id="KW-0175">Coiled coil</keyword>
<dbReference type="OrthoDB" id="10072614at2759"/>
<keyword evidence="4" id="KW-0158">Chromosome</keyword>
<evidence type="ECO:0000256" key="3">
    <source>
        <dbReference type="ARBA" id="ARBA00006793"/>
    </source>
</evidence>
<feature type="domain" description="Rad50/SbcC-type AAA" evidence="14">
    <location>
        <begin position="66"/>
        <end position="295"/>
    </location>
</feature>
<feature type="region of interest" description="Disordered" evidence="13">
    <location>
        <begin position="1"/>
        <end position="59"/>
    </location>
</feature>
<evidence type="ECO:0000256" key="2">
    <source>
        <dbReference type="ARBA" id="ARBA00004286"/>
    </source>
</evidence>
<dbReference type="Pfam" id="PF13476">
    <property type="entry name" value="AAA_23"/>
    <property type="match status" value="1"/>
</dbReference>
<dbReference type="PANTHER" id="PTHR19306:SF6">
    <property type="entry name" value="STRUCTURAL MAINTENANCE OF CHROMOSOMES PROTEIN 6"/>
    <property type="match status" value="1"/>
</dbReference>
<keyword evidence="11" id="KW-0539">Nucleus</keyword>
<evidence type="ECO:0000256" key="1">
    <source>
        <dbReference type="ARBA" id="ARBA00004123"/>
    </source>
</evidence>
<feature type="region of interest" description="Disordered" evidence="13">
    <location>
        <begin position="995"/>
        <end position="1022"/>
    </location>
</feature>
<keyword evidence="9" id="KW-0233">DNA recombination</keyword>
<evidence type="ECO:0000256" key="12">
    <source>
        <dbReference type="SAM" id="Coils"/>
    </source>
</evidence>
<dbReference type="GO" id="GO:0003724">
    <property type="term" value="F:RNA helicase activity"/>
    <property type="evidence" value="ECO:0007669"/>
    <property type="project" value="UniProtKB-EC"/>
</dbReference>
<dbReference type="InterPro" id="IPR027417">
    <property type="entry name" value="P-loop_NTPase"/>
</dbReference>
<feature type="compositionally biased region" description="Polar residues" evidence="13">
    <location>
        <begin position="995"/>
        <end position="1010"/>
    </location>
</feature>
<keyword evidence="15" id="KW-0378">Hydrolase</keyword>
<evidence type="ECO:0000259" key="14">
    <source>
        <dbReference type="Pfam" id="PF13476"/>
    </source>
</evidence>
<evidence type="ECO:0000256" key="6">
    <source>
        <dbReference type="ARBA" id="ARBA00022763"/>
    </source>
</evidence>
<dbReference type="Proteomes" id="UP001150538">
    <property type="component" value="Unassembled WGS sequence"/>
</dbReference>
<feature type="coiled-coil region" evidence="12">
    <location>
        <begin position="675"/>
        <end position="871"/>
    </location>
</feature>
<dbReference type="EC" id="3.6.4.13" evidence="15"/>
<keyword evidence="6" id="KW-0227">DNA damage</keyword>
<comment type="caution">
    <text evidence="15">The sequence shown here is derived from an EMBL/GenBank/DDBJ whole genome shotgun (WGS) entry which is preliminary data.</text>
</comment>
<name>A0A9W8A0K1_9FUNG</name>
<keyword evidence="16" id="KW-1185">Reference proteome</keyword>
<dbReference type="GO" id="GO:0005524">
    <property type="term" value="F:ATP binding"/>
    <property type="evidence" value="ECO:0007669"/>
    <property type="project" value="UniProtKB-KW"/>
</dbReference>
<sequence>MSRNSRKHLAQEFEESSNKRQKGLHSQALAQEGDAVTSRIKNVTTVQGRPSKNRSGNEPDIGVIESVEIHDFMCHKSLEVSLCPRLNFITGQNGSGKSAILTALTIALGGKASSTNRSTNLRGFIREGASKAEVKVRLRNRGPDAYYPDIYGDSILIVRQLSRDGIPSQYKIKNGNTGKTVSTKKNDVMAITDHMAIQIDNPINILSQDAAREFLASTSPDSMYIFFLKGTQLMQLSQDLGVIRDAVSKIEASLKRKREILPEMKRQKVDWQTRLEGVKQAKELFSKLNALEKEIAWAYVVEVEHEIEDARQAVHTQELKLNKIAEKLREAESKAAESQNVVNRTRTSLEQKNEQLAPIERDMAVPREEMANIRNSLTNLKAIEEDMNRDARYHRTVLDDLEKKIAEAKKRLEMDQENETKRIQKEMDEIGEVITEFQNSVRSYEESQSQLENRRLTLQSARNNAEQRRYQVVKEISSCKEDINRLKKQQTNMLAAFGEGVPEVVAEIERQNWKGPKPLGPLGRYVKLRDSSWAAILETLLDRGLNAFMVQSHDDRRKLDSIMQQYRCRSNIIVGKVEMFDYSNGEPDQDFVTMLRILNFESEIVKRQLINMSRIEQIILVERRSMGDKIILQNNRRYPHNVASIVTKDGYTVGSRTGGLQSQVIFNPRSQGRLVADTRIMMQQANSKLAELQETLVTINREMEDLESQIQETKIEDQDLQRKIRKAKERIGRSQSELMRKREELQELVPPNLSALENERNEAKQKLVAVQKQFVENRARKSELIEKLRSEEEKLEKLSLAEQRIQDDIDALREQLDSEQGELNKNREHISYWNSKQDQRQEALTQAQKVVEELEAKLVETTRGATQVSQERMEPRANIQKLDTEINHTRACINEIEQSQSMSFEQIAQKAKMYIEAYDKAKAEMRGMAQLAKELKNALERRLSRWTQFRDSMTVRTKLQFTSHLYTRGYTGTINFDHIDRKLSLKVHTNQDISLAHSSSSKDSNGTQKTLHQRKDTKSLSGGEKSFTTICLLLSLWEAMSCPIRALDEFDVFMDMANRRIATHMIVESAKANASTQFLLISPQSTSINPDPDVKILKLTPPDRQR</sequence>
<evidence type="ECO:0000256" key="10">
    <source>
        <dbReference type="ARBA" id="ARBA00023204"/>
    </source>
</evidence>
<comment type="similarity">
    <text evidence="3">Belongs to the SMC family. SMC6 subfamily.</text>
</comment>
<evidence type="ECO:0000256" key="5">
    <source>
        <dbReference type="ARBA" id="ARBA00022741"/>
    </source>
</evidence>
<evidence type="ECO:0000256" key="11">
    <source>
        <dbReference type="ARBA" id="ARBA00023242"/>
    </source>
</evidence>
<dbReference type="GO" id="GO:0003697">
    <property type="term" value="F:single-stranded DNA binding"/>
    <property type="evidence" value="ECO:0007669"/>
    <property type="project" value="TreeGrafter"/>
</dbReference>
<comment type="subcellular location">
    <subcellularLocation>
        <location evidence="2">Chromosome</location>
    </subcellularLocation>
    <subcellularLocation>
        <location evidence="1">Nucleus</location>
    </subcellularLocation>
</comment>
<evidence type="ECO:0000256" key="4">
    <source>
        <dbReference type="ARBA" id="ARBA00022454"/>
    </source>
</evidence>
<dbReference type="PANTHER" id="PTHR19306">
    <property type="entry name" value="STRUCTURAL MAINTENANCE OF CHROMOSOMES 5,6 SMC5, SMC6"/>
    <property type="match status" value="1"/>
</dbReference>
<accession>A0A9W8A0K1</accession>
<keyword evidence="7" id="KW-0067">ATP-binding</keyword>
<gene>
    <name evidence="15" type="primary">smc6</name>
    <name evidence="15" type="ORF">H4219_001435</name>
</gene>
<dbReference type="GO" id="GO:0003684">
    <property type="term" value="F:damaged DNA binding"/>
    <property type="evidence" value="ECO:0007669"/>
    <property type="project" value="TreeGrafter"/>
</dbReference>
<evidence type="ECO:0000313" key="16">
    <source>
        <dbReference type="Proteomes" id="UP001150538"/>
    </source>
</evidence>
<evidence type="ECO:0000313" key="15">
    <source>
        <dbReference type="EMBL" id="KAJ1920322.1"/>
    </source>
</evidence>
<evidence type="ECO:0000256" key="7">
    <source>
        <dbReference type="ARBA" id="ARBA00022840"/>
    </source>
</evidence>
<dbReference type="GO" id="GO:0016887">
    <property type="term" value="F:ATP hydrolysis activity"/>
    <property type="evidence" value="ECO:0007669"/>
    <property type="project" value="InterPro"/>
</dbReference>
<evidence type="ECO:0000256" key="8">
    <source>
        <dbReference type="ARBA" id="ARBA00023054"/>
    </source>
</evidence>
<protein>
    <submittedName>
        <fullName evidence="15">Structural maintenance of chromosomes protein 6</fullName>
        <ecNumber evidence="15">3.6.4.13</ecNumber>
    </submittedName>
</protein>
<proteinExistence type="inferred from homology"/>